<dbReference type="KEGG" id="sshi:J5U23_01380"/>
<organism evidence="1 2">
    <name type="scientific">Saccharolobus shibatae (strain ATCC 51178 / DSM 5389 / JCM 8931 / NBRC 15437 / B12)</name>
    <name type="common">Sulfolobus shibatae</name>
    <dbReference type="NCBI Taxonomy" id="523848"/>
    <lineage>
        <taxon>Archaea</taxon>
        <taxon>Thermoproteota</taxon>
        <taxon>Thermoprotei</taxon>
        <taxon>Sulfolobales</taxon>
        <taxon>Sulfolobaceae</taxon>
        <taxon>Saccharolobus</taxon>
    </lineage>
</organism>
<gene>
    <name evidence="1" type="ORF">J5U23_01380</name>
</gene>
<sequence length="48" mass="5377">MEMIVAPPSVSLNPRSSWRGGSLTPLRKIPPKRYLNFIRGLSIPASER</sequence>
<dbReference type="Proteomes" id="UP000694018">
    <property type="component" value="Chromosome"/>
</dbReference>
<dbReference type="EMBL" id="CP077717">
    <property type="protein sequence ID" value="QXJ28511.1"/>
    <property type="molecule type" value="Genomic_DNA"/>
</dbReference>
<reference evidence="1" key="1">
    <citation type="journal article" date="2021" name="Environ. Microbiol.">
        <title>New insights into the diversity and evolution of the archaeal mobilome from three complete genomes of Saccharolobus shibatae.</title>
        <authorList>
            <person name="Medvedeva S."/>
            <person name="Brandt D."/>
            <person name="Cvirkaite-Krupovic V."/>
            <person name="Liu Y."/>
            <person name="Severinov K."/>
            <person name="Ishino S."/>
            <person name="Ishino Y."/>
            <person name="Prangishvili D."/>
            <person name="Kalinowski J."/>
            <person name="Krupovic M."/>
        </authorList>
    </citation>
    <scope>NUCLEOTIDE SEQUENCE</scope>
    <source>
        <strain evidence="1">B12</strain>
    </source>
</reference>
<evidence type="ECO:0000313" key="1">
    <source>
        <dbReference type="EMBL" id="QXJ28511.1"/>
    </source>
</evidence>
<protein>
    <submittedName>
        <fullName evidence="1">Uncharacterized protein</fullName>
    </submittedName>
</protein>
<dbReference type="AlphaFoldDB" id="A0A8F5BNP9"/>
<accession>A0A8F5BNP9</accession>
<proteinExistence type="predicted"/>
<evidence type="ECO:0000313" key="2">
    <source>
        <dbReference type="Proteomes" id="UP000694018"/>
    </source>
</evidence>
<name>A0A8F5BNP9_SACSH</name>